<dbReference type="Gene3D" id="3.20.20.140">
    <property type="entry name" value="Metal-dependent hydrolases"/>
    <property type="match status" value="1"/>
</dbReference>
<accession>A0A1R4AZS6</accession>
<dbReference type="GO" id="GO:0046872">
    <property type="term" value="F:metal ion binding"/>
    <property type="evidence" value="ECO:0007669"/>
    <property type="project" value="UniProtKB-KW"/>
</dbReference>
<dbReference type="InterPro" id="IPR018228">
    <property type="entry name" value="DNase_TatD-rel_CS"/>
</dbReference>
<feature type="binding site" evidence="4">
    <location>
        <position position="6"/>
    </location>
    <ligand>
        <name>a divalent metal cation</name>
        <dbReference type="ChEBI" id="CHEBI:60240"/>
        <label>1</label>
    </ligand>
</feature>
<keyword evidence="6" id="KW-1185">Reference proteome</keyword>
<dbReference type="PANTHER" id="PTHR46124">
    <property type="entry name" value="D-AMINOACYL-TRNA DEACYLASE"/>
    <property type="match status" value="1"/>
</dbReference>
<evidence type="ECO:0000313" key="5">
    <source>
        <dbReference type="EMBL" id="SJL82171.1"/>
    </source>
</evidence>
<reference evidence="5 6" key="1">
    <citation type="submission" date="2017-02" db="EMBL/GenBank/DDBJ databases">
        <authorList>
            <person name="Peterson S.W."/>
        </authorList>
    </citation>
    <scope>NUCLEOTIDE SEQUENCE [LARGE SCALE GENOMIC DNA]</scope>
    <source>
        <strain evidence="5 6">CECT 9027</strain>
    </source>
</reference>
<organism evidence="5 6">
    <name type="scientific">Vibrio palustris</name>
    <dbReference type="NCBI Taxonomy" id="1918946"/>
    <lineage>
        <taxon>Bacteria</taxon>
        <taxon>Pseudomonadati</taxon>
        <taxon>Pseudomonadota</taxon>
        <taxon>Gammaproteobacteria</taxon>
        <taxon>Vibrionales</taxon>
        <taxon>Vibrionaceae</taxon>
        <taxon>Vibrio</taxon>
    </lineage>
</organism>
<dbReference type="RefSeq" id="WP_077311238.1">
    <property type="nucleotide sequence ID" value="NZ_AP024887.1"/>
</dbReference>
<feature type="binding site" evidence="4">
    <location>
        <position position="8"/>
    </location>
    <ligand>
        <name>a divalent metal cation</name>
        <dbReference type="ChEBI" id="CHEBI:60240"/>
        <label>1</label>
    </ligand>
</feature>
<feature type="binding site" evidence="4">
    <location>
        <position position="96"/>
    </location>
    <ligand>
        <name>a divalent metal cation</name>
        <dbReference type="ChEBI" id="CHEBI:60240"/>
        <label>1</label>
    </ligand>
</feature>
<dbReference type="EMBL" id="FUFT01000001">
    <property type="protein sequence ID" value="SJL82171.1"/>
    <property type="molecule type" value="Genomic_DNA"/>
</dbReference>
<protein>
    <submittedName>
        <fullName evidence="5">Putative deoxyribonuclease YjjV</fullName>
        <ecNumber evidence="5">3.1.21.-</ecNumber>
    </submittedName>
</protein>
<dbReference type="EC" id="3.1.21.-" evidence="5"/>
<dbReference type="GO" id="GO:0016788">
    <property type="term" value="F:hydrolase activity, acting on ester bonds"/>
    <property type="evidence" value="ECO:0007669"/>
    <property type="project" value="InterPro"/>
</dbReference>
<dbReference type="PROSITE" id="PS01137">
    <property type="entry name" value="TATD_1"/>
    <property type="match status" value="1"/>
</dbReference>
<evidence type="ECO:0000256" key="2">
    <source>
        <dbReference type="ARBA" id="ARBA00022723"/>
    </source>
</evidence>
<dbReference type="AlphaFoldDB" id="A0A1R4AZS6"/>
<dbReference type="FunFam" id="3.20.20.140:FF:000005">
    <property type="entry name" value="TatD family hydrolase"/>
    <property type="match status" value="1"/>
</dbReference>
<dbReference type="GO" id="GO:0005829">
    <property type="term" value="C:cytosol"/>
    <property type="evidence" value="ECO:0007669"/>
    <property type="project" value="TreeGrafter"/>
</dbReference>
<dbReference type="CDD" id="cd01310">
    <property type="entry name" value="TatD_DNAse"/>
    <property type="match status" value="1"/>
</dbReference>
<name>A0A1R4AZS6_9VIBR</name>
<dbReference type="InterPro" id="IPR001130">
    <property type="entry name" value="TatD-like"/>
</dbReference>
<dbReference type="PROSITE" id="PS01091">
    <property type="entry name" value="TATD_3"/>
    <property type="match status" value="1"/>
</dbReference>
<comment type="similarity">
    <text evidence="1">Belongs to the metallo-dependent hydrolases superfamily. TatD-type hydrolase family.</text>
</comment>
<keyword evidence="2 4" id="KW-0479">Metal-binding</keyword>
<dbReference type="STRING" id="1918946.VPAL9027_00082"/>
<dbReference type="InterPro" id="IPR032466">
    <property type="entry name" value="Metal_Hydrolase"/>
</dbReference>
<evidence type="ECO:0000256" key="3">
    <source>
        <dbReference type="ARBA" id="ARBA00022801"/>
    </source>
</evidence>
<feature type="binding site" evidence="4">
    <location>
        <position position="155"/>
    </location>
    <ligand>
        <name>a divalent metal cation</name>
        <dbReference type="ChEBI" id="CHEBI:60240"/>
        <label>2</label>
    </ligand>
</feature>
<proteinExistence type="inferred from homology"/>
<feature type="binding site" evidence="4">
    <location>
        <position position="131"/>
    </location>
    <ligand>
        <name>a divalent metal cation</name>
        <dbReference type="ChEBI" id="CHEBI:60240"/>
        <label>2</label>
    </ligand>
</feature>
<gene>
    <name evidence="5" type="primary">yjjV</name>
    <name evidence="5" type="ORF">VPAL9027_00082</name>
</gene>
<keyword evidence="3 5" id="KW-0378">Hydrolase</keyword>
<dbReference type="Pfam" id="PF01026">
    <property type="entry name" value="TatD_DNase"/>
    <property type="match status" value="1"/>
</dbReference>
<dbReference type="OrthoDB" id="9810005at2"/>
<evidence type="ECO:0000313" key="6">
    <source>
        <dbReference type="Proteomes" id="UP000189475"/>
    </source>
</evidence>
<dbReference type="SUPFAM" id="SSF51556">
    <property type="entry name" value="Metallo-dependent hydrolases"/>
    <property type="match status" value="1"/>
</dbReference>
<dbReference type="Proteomes" id="UP000189475">
    <property type="component" value="Unassembled WGS sequence"/>
</dbReference>
<sequence>MLFDTHCHLDFTEFEDISLTIQQAMDVDVHRFLLPATTQVSWSGIESLIESFPTQLFGALGYHPYFLSSEIVVKDAMYQLDRALQTRSKQILAVGECGLDGMVDVDFALQTAMFSEQVRLAQHYRLPLIIHSRKTHHHILRLLKRARFTEGGVLHGFTGSKQQAYQLVDMGLKIGVGGSITYPRAQKTRQAIAALPLESLVLETDAPDMPVQGFQGQPNHPNRLPIIFQSLLELRAEEPDKVRDQLWQNSLNVLHLSSM</sequence>
<feature type="binding site" evidence="4">
    <location>
        <position position="205"/>
    </location>
    <ligand>
        <name>a divalent metal cation</name>
        <dbReference type="ChEBI" id="CHEBI:60240"/>
        <label>1</label>
    </ligand>
</feature>
<evidence type="ECO:0000256" key="1">
    <source>
        <dbReference type="ARBA" id="ARBA00009275"/>
    </source>
</evidence>
<dbReference type="PIRSF" id="PIRSF005902">
    <property type="entry name" value="DNase_TatD"/>
    <property type="match status" value="1"/>
</dbReference>
<evidence type="ECO:0000256" key="4">
    <source>
        <dbReference type="PIRSR" id="PIRSR005902-1"/>
    </source>
</evidence>
<dbReference type="PANTHER" id="PTHR46124:SF3">
    <property type="entry name" value="HYDROLASE"/>
    <property type="match status" value="1"/>
</dbReference>